<comment type="caution">
    <text evidence="12">The sequence shown here is derived from an EMBL/GenBank/DDBJ whole genome shotgun (WGS) entry which is preliminary data.</text>
</comment>
<evidence type="ECO:0000256" key="5">
    <source>
        <dbReference type="ARBA" id="ARBA00022824"/>
    </source>
</evidence>
<keyword evidence="5 9" id="KW-0256">Endoplasmic reticulum</keyword>
<feature type="topological domain" description="Cytoplasmic" evidence="9">
    <location>
        <begin position="174"/>
        <end position="212"/>
    </location>
</feature>
<keyword evidence="7" id="KW-0175">Coiled coil</keyword>
<sequence length="212" mass="23850">MVSLLIIVFLIQLACHLVLTIGSKPINDLLWQIYCRLPFGPSSKDIQEQARLRKEVVRLKREMNAVSAQDDFARWAKIRRQHDKALEEHDRKASNVSSSRGSFDTKAGIVRWLSTSGLRFAIQFWHAKTPVFTYPRGWFPWYIEWILGFPRCPYGGVSINVWSTACGTAIALVSDLTVYMVLFVRESGNRSATPGGGVKQKVKVPVPAGKAS</sequence>
<dbReference type="AlphaFoldDB" id="A0AAV9NEF5"/>
<evidence type="ECO:0000256" key="2">
    <source>
        <dbReference type="ARBA" id="ARBA00010799"/>
    </source>
</evidence>
<keyword evidence="13" id="KW-1185">Reference proteome</keyword>
<dbReference type="FunFam" id="1.10.287.660:FF:000006">
    <property type="entry name" value="Protein GET1"/>
    <property type="match status" value="1"/>
</dbReference>
<keyword evidence="4 9" id="KW-0812">Transmembrane</keyword>
<name>A0AAV9NEF5_9EURO</name>
<evidence type="ECO:0000256" key="10">
    <source>
        <dbReference type="SAM" id="MobiDB-lite"/>
    </source>
</evidence>
<dbReference type="PANTHER" id="PTHR42650">
    <property type="entry name" value="TAIL-ANCHORED PROTEIN INSERTION RECEPTOR WRB"/>
    <property type="match status" value="1"/>
</dbReference>
<dbReference type="PANTHER" id="PTHR42650:SF1">
    <property type="entry name" value="GUIDED ENTRY OF TAIL-ANCHORED PROTEINS FACTOR 1"/>
    <property type="match status" value="1"/>
</dbReference>
<dbReference type="Proteomes" id="UP001358417">
    <property type="component" value="Unassembled WGS sequence"/>
</dbReference>
<proteinExistence type="inferred from homology"/>
<keyword evidence="8 9" id="KW-0472">Membrane</keyword>
<evidence type="ECO:0000256" key="3">
    <source>
        <dbReference type="ARBA" id="ARBA00022448"/>
    </source>
</evidence>
<evidence type="ECO:0000313" key="13">
    <source>
        <dbReference type="Proteomes" id="UP001358417"/>
    </source>
</evidence>
<comment type="subcellular location">
    <subcellularLocation>
        <location evidence="1">Endoplasmic reticulum membrane</location>
        <topology evidence="1">Multi-pass membrane protein</topology>
    </subcellularLocation>
</comment>
<evidence type="ECO:0000256" key="9">
    <source>
        <dbReference type="HAMAP-Rule" id="MF_03113"/>
    </source>
</evidence>
<feature type="signal peptide" evidence="11">
    <location>
        <begin position="1"/>
        <end position="20"/>
    </location>
</feature>
<reference evidence="12 13" key="1">
    <citation type="submission" date="2023-08" db="EMBL/GenBank/DDBJ databases">
        <title>Black Yeasts Isolated from many extreme environments.</title>
        <authorList>
            <person name="Coleine C."/>
            <person name="Stajich J.E."/>
            <person name="Selbmann L."/>
        </authorList>
    </citation>
    <scope>NUCLEOTIDE SEQUENCE [LARGE SCALE GENOMIC DNA]</scope>
    <source>
        <strain evidence="12 13">CCFEE 5792</strain>
    </source>
</reference>
<dbReference type="InterPro" id="IPR028945">
    <property type="entry name" value="Get1"/>
</dbReference>
<evidence type="ECO:0000256" key="7">
    <source>
        <dbReference type="ARBA" id="ARBA00023054"/>
    </source>
</evidence>
<dbReference type="HAMAP" id="MF_03113">
    <property type="entry name" value="Get1"/>
    <property type="match status" value="1"/>
</dbReference>
<evidence type="ECO:0000256" key="8">
    <source>
        <dbReference type="ARBA" id="ARBA00023136"/>
    </source>
</evidence>
<dbReference type="InterPro" id="IPR027538">
    <property type="entry name" value="Get1_fungi"/>
</dbReference>
<keyword evidence="11" id="KW-0732">Signal</keyword>
<feature type="topological domain" description="Lumenal" evidence="9">
    <location>
        <begin position="1"/>
        <end position="4"/>
    </location>
</feature>
<dbReference type="GO" id="GO:0043495">
    <property type="term" value="F:protein-membrane adaptor activity"/>
    <property type="evidence" value="ECO:0007669"/>
    <property type="project" value="TreeGrafter"/>
</dbReference>
<feature type="compositionally biased region" description="Low complexity" evidence="10">
    <location>
        <begin position="203"/>
        <end position="212"/>
    </location>
</feature>
<dbReference type="GO" id="GO:0071816">
    <property type="term" value="P:tail-anchored membrane protein insertion into ER membrane"/>
    <property type="evidence" value="ECO:0007669"/>
    <property type="project" value="InterPro"/>
</dbReference>
<dbReference type="Gene3D" id="1.10.287.660">
    <property type="entry name" value="Helix hairpin bin"/>
    <property type="match status" value="1"/>
</dbReference>
<accession>A0AAV9NEF5</accession>
<keyword evidence="6 9" id="KW-1133">Transmembrane helix</keyword>
<gene>
    <name evidence="9" type="primary">GET1</name>
    <name evidence="12" type="ORF">LTR84_012586</name>
</gene>
<dbReference type="Pfam" id="PF04420">
    <property type="entry name" value="CHD5"/>
    <property type="match status" value="1"/>
</dbReference>
<comment type="caution">
    <text evidence="9">Lacks conserved residue(s) required for the propagation of feature annotation.</text>
</comment>
<evidence type="ECO:0008006" key="14">
    <source>
        <dbReference type="Google" id="ProtNLM"/>
    </source>
</evidence>
<dbReference type="GO" id="GO:0043529">
    <property type="term" value="C:GET complex"/>
    <property type="evidence" value="ECO:0007669"/>
    <property type="project" value="InterPro"/>
</dbReference>
<feature type="chain" id="PRO_5043508100" description="Guided entry of tail-anchored proteins 1" evidence="11">
    <location>
        <begin position="21"/>
        <end position="212"/>
    </location>
</feature>
<dbReference type="InterPro" id="IPR029012">
    <property type="entry name" value="Helix_hairpin_bin_sf"/>
</dbReference>
<evidence type="ECO:0000313" key="12">
    <source>
        <dbReference type="EMBL" id="KAK5056035.1"/>
    </source>
</evidence>
<evidence type="ECO:0000256" key="6">
    <source>
        <dbReference type="ARBA" id="ARBA00022989"/>
    </source>
</evidence>
<evidence type="ECO:0000256" key="1">
    <source>
        <dbReference type="ARBA" id="ARBA00004477"/>
    </source>
</evidence>
<comment type="similarity">
    <text evidence="2 9">Belongs to the WRB/GET1 family.</text>
</comment>
<keyword evidence="3 9" id="KW-0813">Transport</keyword>
<evidence type="ECO:0000256" key="4">
    <source>
        <dbReference type="ARBA" id="ARBA00022692"/>
    </source>
</evidence>
<dbReference type="EMBL" id="JAVRRD010000008">
    <property type="protein sequence ID" value="KAK5056035.1"/>
    <property type="molecule type" value="Genomic_DNA"/>
</dbReference>
<evidence type="ECO:0000256" key="11">
    <source>
        <dbReference type="SAM" id="SignalP"/>
    </source>
</evidence>
<protein>
    <recommendedName>
        <fullName evidence="14">Guided entry of tail-anchored proteins 1</fullName>
    </recommendedName>
</protein>
<dbReference type="GO" id="GO:0005789">
    <property type="term" value="C:endoplasmic reticulum membrane"/>
    <property type="evidence" value="ECO:0007669"/>
    <property type="project" value="UniProtKB-SubCell"/>
</dbReference>
<feature type="region of interest" description="Disordered" evidence="10">
    <location>
        <begin position="190"/>
        <end position="212"/>
    </location>
</feature>
<organism evidence="12 13">
    <name type="scientific">Exophiala bonariae</name>
    <dbReference type="NCBI Taxonomy" id="1690606"/>
    <lineage>
        <taxon>Eukaryota</taxon>
        <taxon>Fungi</taxon>
        <taxon>Dikarya</taxon>
        <taxon>Ascomycota</taxon>
        <taxon>Pezizomycotina</taxon>
        <taxon>Eurotiomycetes</taxon>
        <taxon>Chaetothyriomycetidae</taxon>
        <taxon>Chaetothyriales</taxon>
        <taxon>Herpotrichiellaceae</taxon>
        <taxon>Exophiala</taxon>
    </lineage>
</organism>